<dbReference type="EMBL" id="JARVKM010000041">
    <property type="protein sequence ID" value="KAK9774548.1"/>
    <property type="molecule type" value="Genomic_DNA"/>
</dbReference>
<reference evidence="9 10" key="1">
    <citation type="submission" date="2024-02" db="EMBL/GenBank/DDBJ databases">
        <title>First draft genome assembly of two strains of Seiridium cardinale.</title>
        <authorList>
            <person name="Emiliani G."/>
            <person name="Scali E."/>
        </authorList>
    </citation>
    <scope>NUCLEOTIDE SEQUENCE [LARGE SCALE GENOMIC DNA]</scope>
    <source>
        <strain evidence="9 10">BM-138-000479</strain>
    </source>
</reference>
<evidence type="ECO:0000256" key="7">
    <source>
        <dbReference type="SAM" id="MobiDB-lite"/>
    </source>
</evidence>
<dbReference type="InterPro" id="IPR009072">
    <property type="entry name" value="Histone-fold"/>
</dbReference>
<evidence type="ECO:0000256" key="6">
    <source>
        <dbReference type="ARBA" id="ARBA00023242"/>
    </source>
</evidence>
<comment type="caution">
    <text evidence="9">The sequence shown here is derived from an EMBL/GenBank/DDBJ whole genome shotgun (WGS) entry which is preliminary data.</text>
</comment>
<dbReference type="Pfam" id="PF10406">
    <property type="entry name" value="TAF8_C"/>
    <property type="match status" value="1"/>
</dbReference>
<keyword evidence="10" id="KW-1185">Reference proteome</keyword>
<feature type="region of interest" description="Disordered" evidence="7">
    <location>
        <begin position="28"/>
        <end position="97"/>
    </location>
</feature>
<dbReference type="InterPro" id="IPR006565">
    <property type="entry name" value="BTP"/>
</dbReference>
<dbReference type="PANTHER" id="PTHR46469">
    <property type="entry name" value="TRANSCRIPTION INITIATION FACTOR TFIID SUBUNIT 8"/>
    <property type="match status" value="1"/>
</dbReference>
<dbReference type="InterPro" id="IPR019473">
    <property type="entry name" value="TFIID_su8_C"/>
</dbReference>
<comment type="subcellular location">
    <subcellularLocation>
        <location evidence="1">Nucleus</location>
    </subcellularLocation>
</comment>
<dbReference type="Proteomes" id="UP001465668">
    <property type="component" value="Unassembled WGS sequence"/>
</dbReference>
<evidence type="ECO:0000313" key="10">
    <source>
        <dbReference type="Proteomes" id="UP001465668"/>
    </source>
</evidence>
<keyword evidence="6" id="KW-0539">Nucleus</keyword>
<evidence type="ECO:0000256" key="1">
    <source>
        <dbReference type="ARBA" id="ARBA00004123"/>
    </source>
</evidence>
<comment type="similarity">
    <text evidence="2">Belongs to the TAF8 family.</text>
</comment>
<proteinExistence type="inferred from homology"/>
<dbReference type="SMART" id="SM00576">
    <property type="entry name" value="BTP"/>
    <property type="match status" value="1"/>
</dbReference>
<keyword evidence="5" id="KW-0804">Transcription</keyword>
<gene>
    <name evidence="9" type="ORF">SCAR479_08896</name>
</gene>
<name>A0ABR2XL45_9PEZI</name>
<keyword evidence="4" id="KW-0805">Transcription regulation</keyword>
<evidence type="ECO:0000256" key="2">
    <source>
        <dbReference type="ARBA" id="ARBA00008767"/>
    </source>
</evidence>
<evidence type="ECO:0000256" key="5">
    <source>
        <dbReference type="ARBA" id="ARBA00023163"/>
    </source>
</evidence>
<protein>
    <recommendedName>
        <fullName evidence="3">Transcription initiation factor TFIID subunit 8</fullName>
    </recommendedName>
</protein>
<organism evidence="9 10">
    <name type="scientific">Seiridium cardinale</name>
    <dbReference type="NCBI Taxonomy" id="138064"/>
    <lineage>
        <taxon>Eukaryota</taxon>
        <taxon>Fungi</taxon>
        <taxon>Dikarya</taxon>
        <taxon>Ascomycota</taxon>
        <taxon>Pezizomycotina</taxon>
        <taxon>Sordariomycetes</taxon>
        <taxon>Xylariomycetidae</taxon>
        <taxon>Amphisphaeriales</taxon>
        <taxon>Sporocadaceae</taxon>
        <taxon>Seiridium</taxon>
    </lineage>
</organism>
<dbReference type="Pfam" id="PF07524">
    <property type="entry name" value="Bromo_TP"/>
    <property type="match status" value="1"/>
</dbReference>
<feature type="domain" description="Bromodomain associated" evidence="8">
    <location>
        <begin position="122"/>
        <end position="198"/>
    </location>
</feature>
<dbReference type="CDD" id="cd00076">
    <property type="entry name" value="HFD_SF"/>
    <property type="match status" value="1"/>
</dbReference>
<evidence type="ECO:0000313" key="9">
    <source>
        <dbReference type="EMBL" id="KAK9774548.1"/>
    </source>
</evidence>
<dbReference type="Gene3D" id="1.10.20.10">
    <property type="entry name" value="Histone, subunit A"/>
    <property type="match status" value="1"/>
</dbReference>
<evidence type="ECO:0000259" key="8">
    <source>
        <dbReference type="SMART" id="SM00576"/>
    </source>
</evidence>
<dbReference type="InterPro" id="IPR037818">
    <property type="entry name" value="TAF8"/>
</dbReference>
<dbReference type="PANTHER" id="PTHR46469:SF1">
    <property type="entry name" value="TRANSCRIPTION INITIATION FACTOR TFIID SUBUNIT 8"/>
    <property type="match status" value="1"/>
</dbReference>
<dbReference type="CDD" id="cd08049">
    <property type="entry name" value="TAF8"/>
    <property type="match status" value="1"/>
</dbReference>
<sequence>MQTRLDDSSETFLNNFDISTPLKLETATYSSLPTRLSARKSLRSSRAQPPKAPAWLASMESPKPGQKRPSLCNEASQPDEHPSKRQRTATLEPEPEVEVSTTAFAAPGRATATEKVNRPSEASFAREGLQRSIALALQHVGFDSASQEALESLTSTTETYIATFAEHLKRFAEAARRSSPTPTDFAHMLRKHNVPISSLKPHLQNPVKKKVEPTYYDPLPITPQTDYFRTTSTEWLGAELDGNMEKEAKPWIPEGLPAFPSRHTYKFTPKETAAVDPAKKRAEALAAAQKGEKALRTINRATKMSQQKELRDLAQRNPMSKERYDAWESMMKAMMPDNGSSLRDRQDIADHSVIVDSSMRYRRREVPRVSNRGPLGAIPSNG</sequence>
<evidence type="ECO:0000256" key="3">
    <source>
        <dbReference type="ARBA" id="ARBA00017307"/>
    </source>
</evidence>
<evidence type="ECO:0000256" key="4">
    <source>
        <dbReference type="ARBA" id="ARBA00023015"/>
    </source>
</evidence>
<accession>A0ABR2XL45</accession>